<evidence type="ECO:0000313" key="2">
    <source>
        <dbReference type="EMBL" id="OLY81506.1"/>
    </source>
</evidence>
<dbReference type="Pfam" id="PF09783">
    <property type="entry name" value="Vac_ImportDeg"/>
    <property type="match status" value="1"/>
</dbReference>
<dbReference type="OrthoDB" id="62at2759"/>
<comment type="similarity">
    <text evidence="1">Belongs to the GID4/VID24 family.</text>
</comment>
<dbReference type="PANTHER" id="PTHR14534">
    <property type="entry name" value="VACUOLAR IMPORT AND DEGRADATION PROTEIN 24"/>
    <property type="match status" value="1"/>
</dbReference>
<proteinExistence type="inferred from homology"/>
<gene>
    <name evidence="2" type="ORF">AYI68_g4388</name>
</gene>
<dbReference type="GO" id="GO:0007039">
    <property type="term" value="P:protein catabolic process in the vacuole"/>
    <property type="evidence" value="ECO:0007669"/>
    <property type="project" value="TreeGrafter"/>
</dbReference>
<keyword evidence="3" id="KW-1185">Reference proteome</keyword>
<comment type="caution">
    <text evidence="2">The sequence shown here is derived from an EMBL/GenBank/DDBJ whole genome shotgun (WGS) entry which is preliminary data.</text>
</comment>
<dbReference type="GO" id="GO:0045721">
    <property type="term" value="P:negative regulation of gluconeogenesis"/>
    <property type="evidence" value="ECO:0007669"/>
    <property type="project" value="TreeGrafter"/>
</dbReference>
<dbReference type="GO" id="GO:0006623">
    <property type="term" value="P:protein targeting to vacuole"/>
    <property type="evidence" value="ECO:0007669"/>
    <property type="project" value="TreeGrafter"/>
</dbReference>
<accession>A0A1R0GX81</accession>
<evidence type="ECO:0000256" key="1">
    <source>
        <dbReference type="ARBA" id="ARBA00061469"/>
    </source>
</evidence>
<name>A0A1R0GX81_9FUNG</name>
<reference evidence="2 3" key="1">
    <citation type="journal article" date="2016" name="Mol. Biol. Evol.">
        <title>Genome-Wide Survey of Gut Fungi (Harpellales) Reveals the First Horizontally Transferred Ubiquitin Gene from a Mosquito Host.</title>
        <authorList>
            <person name="Wang Y."/>
            <person name="White M.M."/>
            <person name="Kvist S."/>
            <person name="Moncalvo J.M."/>
        </authorList>
    </citation>
    <scope>NUCLEOTIDE SEQUENCE [LARGE SCALE GENOMIC DNA]</scope>
    <source>
        <strain evidence="2 3">ALG-7-W6</strain>
    </source>
</reference>
<dbReference type="GO" id="GO:0034657">
    <property type="term" value="C:GID complex"/>
    <property type="evidence" value="ECO:0007669"/>
    <property type="project" value="TreeGrafter"/>
</dbReference>
<dbReference type="STRING" id="133383.A0A1R0GX81"/>
<dbReference type="PANTHER" id="PTHR14534:SF3">
    <property type="entry name" value="GID COMPLEX SUBUNIT 4 HOMOLOG"/>
    <property type="match status" value="1"/>
</dbReference>
<dbReference type="GO" id="GO:0005773">
    <property type="term" value="C:vacuole"/>
    <property type="evidence" value="ECO:0007669"/>
    <property type="project" value="GOC"/>
</dbReference>
<dbReference type="AlphaFoldDB" id="A0A1R0GX81"/>
<dbReference type="EMBL" id="LSSL01002403">
    <property type="protein sequence ID" value="OLY81506.1"/>
    <property type="molecule type" value="Genomic_DNA"/>
</dbReference>
<dbReference type="GO" id="GO:0043161">
    <property type="term" value="P:proteasome-mediated ubiquitin-dependent protein catabolic process"/>
    <property type="evidence" value="ECO:0007669"/>
    <property type="project" value="TreeGrafter"/>
</dbReference>
<sequence>MFSRPRIFKKPFCDLYCGSKFKGFQTSEYQSYPVTFTLKYVDFNSAIICGYLSIAGLVSDEISTFFETEIVGLSGQGFVTGKWGASESVDLQHWRMFDHFPHQFLPLEIEDFCKYGVVFMRIKELFLVPDHSITYVNGAVSTSTPPPPFFLIIITGNFVFL</sequence>
<protein>
    <submittedName>
        <fullName evidence="2">Glucose-induced degradation protein 4-like protein</fullName>
    </submittedName>
</protein>
<dbReference type="InterPro" id="IPR018618">
    <property type="entry name" value="GID4/10-like"/>
</dbReference>
<dbReference type="Proteomes" id="UP000187455">
    <property type="component" value="Unassembled WGS sequence"/>
</dbReference>
<organism evidence="2 3">
    <name type="scientific">Smittium mucronatum</name>
    <dbReference type="NCBI Taxonomy" id="133383"/>
    <lineage>
        <taxon>Eukaryota</taxon>
        <taxon>Fungi</taxon>
        <taxon>Fungi incertae sedis</taxon>
        <taxon>Zoopagomycota</taxon>
        <taxon>Kickxellomycotina</taxon>
        <taxon>Harpellomycetes</taxon>
        <taxon>Harpellales</taxon>
        <taxon>Legeriomycetaceae</taxon>
        <taxon>Smittium</taxon>
    </lineage>
</organism>
<evidence type="ECO:0000313" key="3">
    <source>
        <dbReference type="Proteomes" id="UP000187455"/>
    </source>
</evidence>